<dbReference type="OrthoDB" id="9811754at2"/>
<dbReference type="Pfam" id="PF25917">
    <property type="entry name" value="BSH_RND"/>
    <property type="match status" value="1"/>
</dbReference>
<evidence type="ECO:0000259" key="1">
    <source>
        <dbReference type="Pfam" id="PF25917"/>
    </source>
</evidence>
<name>A0A5B9DPN2_9HYPH</name>
<dbReference type="KEGG" id="yti:FNA67_10155"/>
<sequence length="354" mass="38155">MNGGHVIKRLIGLVIAVVSFVAAVVGIYFSLNEINSSPRTDVAEISAPTIHVSPTVPGRIVSIAVQNNASVKKGDVLFQIDPQPYQLRLDQAQAELRAAQSEVEQGGRNIATAQSNADVAAKQIERARFNAELARQTLERLEPLLPKGYVTAQQVDQARTAYSDAQVSLDQALQQSQGATQVIGTLDTRKAQVDVAEATVALAQRDLDNTTVRAPFDGKVTGLEMASGEYVITAQSIFTLIDTSGWEAVAFFRETELDAIRLGSRADVFVMADRSRRIQGEVESIGWGVRSEESANILGLPIVSSSLNWVKVAKRFPVYVKLHDPPADLMRIGSTAIVIVGQPPSETDAVSTAH</sequence>
<dbReference type="SUPFAM" id="SSF111369">
    <property type="entry name" value="HlyD-like secretion proteins"/>
    <property type="match status" value="2"/>
</dbReference>
<dbReference type="PANTHER" id="PTHR30367">
    <property type="entry name" value="P-HYDROXYBENZOIC ACID EFFLUX PUMP SUBUNIT AAEA-RELATED"/>
    <property type="match status" value="1"/>
</dbReference>
<feature type="domain" description="p-hydroxybenzoic acid efflux pump subunit AaeA-like beta-barrel" evidence="2">
    <location>
        <begin position="249"/>
        <end position="340"/>
    </location>
</feature>
<organism evidence="3 4">
    <name type="scientific">Paradevosia tibetensis</name>
    <dbReference type="NCBI Taxonomy" id="1447062"/>
    <lineage>
        <taxon>Bacteria</taxon>
        <taxon>Pseudomonadati</taxon>
        <taxon>Pseudomonadota</taxon>
        <taxon>Alphaproteobacteria</taxon>
        <taxon>Hyphomicrobiales</taxon>
        <taxon>Devosiaceae</taxon>
        <taxon>Paradevosia</taxon>
    </lineage>
</organism>
<evidence type="ECO:0000313" key="3">
    <source>
        <dbReference type="EMBL" id="QEE20508.1"/>
    </source>
</evidence>
<dbReference type="Pfam" id="PF25963">
    <property type="entry name" value="Beta-barrel_AAEA"/>
    <property type="match status" value="1"/>
</dbReference>
<dbReference type="Gene3D" id="1.10.287.470">
    <property type="entry name" value="Helix hairpin bin"/>
    <property type="match status" value="1"/>
</dbReference>
<keyword evidence="4" id="KW-1185">Reference proteome</keyword>
<evidence type="ECO:0000259" key="2">
    <source>
        <dbReference type="Pfam" id="PF25963"/>
    </source>
</evidence>
<dbReference type="PANTHER" id="PTHR30367:SF1">
    <property type="entry name" value="MULTIDRUG RESISTANCE PROTEIN MDTN"/>
    <property type="match status" value="1"/>
</dbReference>
<dbReference type="InterPro" id="IPR050393">
    <property type="entry name" value="MFP_Efflux_Pump"/>
</dbReference>
<evidence type="ECO:0000313" key="4">
    <source>
        <dbReference type="Proteomes" id="UP000321062"/>
    </source>
</evidence>
<dbReference type="NCBIfam" id="NF007785">
    <property type="entry name" value="PRK10476.1"/>
    <property type="match status" value="1"/>
</dbReference>
<reference evidence="3 4" key="1">
    <citation type="journal article" date="2015" name="Int. J. Syst. Evol. Microbiol.">
        <title>Youhaiella tibetensis gen. nov., sp. nov., isolated from subsurface sediment.</title>
        <authorList>
            <person name="Wang Y.X."/>
            <person name="Huang F.Q."/>
            <person name="Nogi Y."/>
            <person name="Pang S.J."/>
            <person name="Wang P.K."/>
            <person name="Lv J."/>
        </authorList>
    </citation>
    <scope>NUCLEOTIDE SEQUENCE [LARGE SCALE GENOMIC DNA]</scope>
    <source>
        <strain evidence="4">fig4</strain>
    </source>
</reference>
<dbReference type="AlphaFoldDB" id="A0A5B9DPN2"/>
<dbReference type="Gene3D" id="2.40.30.170">
    <property type="match status" value="1"/>
</dbReference>
<dbReference type="Gene3D" id="2.40.50.100">
    <property type="match status" value="1"/>
</dbReference>
<dbReference type="RefSeq" id="WP_147655952.1">
    <property type="nucleotide sequence ID" value="NZ_BMFM01000001.1"/>
</dbReference>
<feature type="domain" description="Multidrug resistance protein MdtA-like barrel-sandwich hybrid" evidence="1">
    <location>
        <begin position="49"/>
        <end position="241"/>
    </location>
</feature>
<protein>
    <submittedName>
        <fullName evidence="3">Multidrug transporter subunit MdtN</fullName>
    </submittedName>
</protein>
<dbReference type="InterPro" id="IPR058634">
    <property type="entry name" value="AaeA-lik-b-barrel"/>
</dbReference>
<dbReference type="Proteomes" id="UP000321062">
    <property type="component" value="Chromosome"/>
</dbReference>
<dbReference type="InterPro" id="IPR058625">
    <property type="entry name" value="MdtA-like_BSH"/>
</dbReference>
<gene>
    <name evidence="3" type="primary">mdtN</name>
    <name evidence="3" type="ORF">FNA67_10155</name>
</gene>
<proteinExistence type="predicted"/>
<accession>A0A5B9DPN2</accession>
<dbReference type="EMBL" id="CP041690">
    <property type="protein sequence ID" value="QEE20508.1"/>
    <property type="molecule type" value="Genomic_DNA"/>
</dbReference>